<dbReference type="InterPro" id="IPR026634">
    <property type="entry name" value="TPST-like"/>
</dbReference>
<proteinExistence type="predicted"/>
<dbReference type="Pfam" id="PF13469">
    <property type="entry name" value="Sulfotransfer_3"/>
    <property type="match status" value="1"/>
</dbReference>
<dbReference type="STRING" id="1250231.SAMN04488552_2587"/>
<dbReference type="GO" id="GO:0008476">
    <property type="term" value="F:protein-tyrosine sulfotransferase activity"/>
    <property type="evidence" value="ECO:0007669"/>
    <property type="project" value="InterPro"/>
</dbReference>
<sequence length="295" mass="34658">MLNNIIYKNKSILHRLTARFRKNSLYSKVLEKTGSKKEKQKWIFILGCYNSGTTLLNEILAQHPEISGLPDEGVMLTNQLVKPEDFGWRRMWSQCEAKMENSSVNKNKNAHIIKKHWSHFYEPNIFFVEKSISNICRIPFFAENFKPAYFIHIVRNGYAAAEGIQRKAEIMEDNKFHGNQKYPIEICIDQWTQSLDKIEKSKIEMENFLEISYEELSEETVKTMNKITDFLNLNNYPPDFFRKSFLIHGSNNKIRNMNKKSLSNLNTRDLEIINERASLYLSKYGYDLITARSDS</sequence>
<keyword evidence="1 2" id="KW-0808">Transferase</keyword>
<evidence type="ECO:0000313" key="3">
    <source>
        <dbReference type="Proteomes" id="UP000198858"/>
    </source>
</evidence>
<dbReference type="EMBL" id="LT629745">
    <property type="protein sequence ID" value="SDS25352.1"/>
    <property type="molecule type" value="Genomic_DNA"/>
</dbReference>
<dbReference type="PANTHER" id="PTHR12788">
    <property type="entry name" value="PROTEIN-TYROSINE SULFOTRANSFERASE 2"/>
    <property type="match status" value="1"/>
</dbReference>
<dbReference type="PANTHER" id="PTHR12788:SF10">
    <property type="entry name" value="PROTEIN-TYROSINE SULFOTRANSFERASE"/>
    <property type="match status" value="1"/>
</dbReference>
<evidence type="ECO:0000256" key="1">
    <source>
        <dbReference type="ARBA" id="ARBA00022679"/>
    </source>
</evidence>
<dbReference type="Gene3D" id="3.40.50.300">
    <property type="entry name" value="P-loop containing nucleotide triphosphate hydrolases"/>
    <property type="match status" value="1"/>
</dbReference>
<gene>
    <name evidence="2" type="ORF">SAMN04488552_2587</name>
</gene>
<accession>A0A1H1QPE8</accession>
<protein>
    <submittedName>
        <fullName evidence="2">Sulfotransferase family protein</fullName>
    </submittedName>
</protein>
<evidence type="ECO:0000313" key="2">
    <source>
        <dbReference type="EMBL" id="SDS25352.1"/>
    </source>
</evidence>
<dbReference type="SUPFAM" id="SSF52540">
    <property type="entry name" value="P-loop containing nucleoside triphosphate hydrolases"/>
    <property type="match status" value="1"/>
</dbReference>
<dbReference type="RefSeq" id="WP_089663182.1">
    <property type="nucleotide sequence ID" value="NZ_LT629745.1"/>
</dbReference>
<name>A0A1H1QPE8_9FLAO</name>
<reference evidence="2 3" key="1">
    <citation type="submission" date="2016-10" db="EMBL/GenBank/DDBJ databases">
        <authorList>
            <person name="Varghese N."/>
            <person name="Submissions S."/>
        </authorList>
    </citation>
    <scope>NUCLEOTIDE SEQUENCE [LARGE SCALE GENOMIC DNA]</scope>
    <source>
        <strain evidence="2 3">Mar_2010_102</strain>
    </source>
</reference>
<organism evidence="2 3">
    <name type="scientific">Christiangramia echinicola</name>
    <dbReference type="NCBI Taxonomy" id="279359"/>
    <lineage>
        <taxon>Bacteria</taxon>
        <taxon>Pseudomonadati</taxon>
        <taxon>Bacteroidota</taxon>
        <taxon>Flavobacteriia</taxon>
        <taxon>Flavobacteriales</taxon>
        <taxon>Flavobacteriaceae</taxon>
        <taxon>Christiangramia</taxon>
    </lineage>
</organism>
<keyword evidence="3" id="KW-1185">Reference proteome</keyword>
<dbReference type="Proteomes" id="UP000198858">
    <property type="component" value="Chromosome I"/>
</dbReference>
<dbReference type="AlphaFoldDB" id="A0A1H1QPE8"/>
<dbReference type="InterPro" id="IPR027417">
    <property type="entry name" value="P-loop_NTPase"/>
</dbReference>